<name>A0ABM1EW00_PRICU</name>
<sequence>MEFVSQPYSLLSNSEVIQKVIVEKSYKLPILQRQSTHSNKVYEVMQRCCRRPDRRPSMKQVHDALHFLHTHRDMIDNSSSGGGDFDSRWRRLLAHIAADAGSPFEDERRPAKPPRSNVNKADMRFESNFVPPADEQNNRFEDNFVVTATRRNQPAAKQLALSRPDVDRSSTKRAALTA</sequence>
<organism evidence="2 3">
    <name type="scientific">Priapulus caudatus</name>
    <name type="common">Priapulid worm</name>
    <dbReference type="NCBI Taxonomy" id="37621"/>
    <lineage>
        <taxon>Eukaryota</taxon>
        <taxon>Metazoa</taxon>
        <taxon>Ecdysozoa</taxon>
        <taxon>Scalidophora</taxon>
        <taxon>Priapulida</taxon>
        <taxon>Priapulimorpha</taxon>
        <taxon>Priapulimorphida</taxon>
        <taxon>Priapulidae</taxon>
        <taxon>Priapulus</taxon>
    </lineage>
</organism>
<reference evidence="3" key="1">
    <citation type="submission" date="2025-08" db="UniProtKB">
        <authorList>
            <consortium name="RefSeq"/>
        </authorList>
    </citation>
    <scope>IDENTIFICATION</scope>
</reference>
<dbReference type="GeneID" id="106816303"/>
<gene>
    <name evidence="3" type="primary">LOC106816303</name>
</gene>
<evidence type="ECO:0000313" key="2">
    <source>
        <dbReference type="Proteomes" id="UP000695022"/>
    </source>
</evidence>
<dbReference type="PANTHER" id="PTHR24417:SF7">
    <property type="entry name" value="CHROMATIN MODIFICATION-RELATED PROTEIN EAF1"/>
    <property type="match status" value="1"/>
</dbReference>
<protein>
    <submittedName>
        <fullName evidence="3">Serine/threonine-protein kinase LMTK1-like</fullName>
    </submittedName>
</protein>
<keyword evidence="2" id="KW-1185">Reference proteome</keyword>
<evidence type="ECO:0000313" key="3">
    <source>
        <dbReference type="RefSeq" id="XP_014676371.1"/>
    </source>
</evidence>
<feature type="region of interest" description="Disordered" evidence="1">
    <location>
        <begin position="101"/>
        <end position="123"/>
    </location>
</feature>
<accession>A0ABM1EW00</accession>
<dbReference type="PANTHER" id="PTHR24417">
    <property type="entry name" value="SERINE/THREONINE-PROTEIN KINASE LMTK1"/>
    <property type="match status" value="1"/>
</dbReference>
<dbReference type="Gene3D" id="1.10.510.10">
    <property type="entry name" value="Transferase(Phosphotransferase) domain 1"/>
    <property type="match status" value="1"/>
</dbReference>
<feature type="region of interest" description="Disordered" evidence="1">
    <location>
        <begin position="149"/>
        <end position="178"/>
    </location>
</feature>
<proteinExistence type="predicted"/>
<evidence type="ECO:0000256" key="1">
    <source>
        <dbReference type="SAM" id="MobiDB-lite"/>
    </source>
</evidence>
<dbReference type="RefSeq" id="XP_014676371.1">
    <property type="nucleotide sequence ID" value="XM_014820885.1"/>
</dbReference>
<dbReference type="Proteomes" id="UP000695022">
    <property type="component" value="Unplaced"/>
</dbReference>